<dbReference type="PANTHER" id="PTHR46825:SF9">
    <property type="entry name" value="BETA-LACTAMASE-RELATED DOMAIN-CONTAINING PROTEIN"/>
    <property type="match status" value="1"/>
</dbReference>
<evidence type="ECO:0000256" key="2">
    <source>
        <dbReference type="SAM" id="SignalP"/>
    </source>
</evidence>
<organism evidence="4 5">
    <name type="scientific">Onishia taeanensis</name>
    <dbReference type="NCBI Taxonomy" id="284577"/>
    <lineage>
        <taxon>Bacteria</taxon>
        <taxon>Pseudomonadati</taxon>
        <taxon>Pseudomonadota</taxon>
        <taxon>Gammaproteobacteria</taxon>
        <taxon>Oceanospirillales</taxon>
        <taxon>Halomonadaceae</taxon>
        <taxon>Onishia</taxon>
    </lineage>
</organism>
<reference evidence="4 5" key="1">
    <citation type="submission" date="2018-06" db="EMBL/GenBank/DDBJ databases">
        <title>Comparative analysis of microorganisms from saline springs in Andes Mountain Range, Colombia.</title>
        <authorList>
            <person name="Rubin E."/>
        </authorList>
    </citation>
    <scope>NUCLEOTIDE SEQUENCE [LARGE SCALE GENOMIC DNA]</scope>
    <source>
        <strain evidence="4 5">USBA-857</strain>
    </source>
</reference>
<dbReference type="InterPro" id="IPR001466">
    <property type="entry name" value="Beta-lactam-related"/>
</dbReference>
<keyword evidence="1" id="KW-0472">Membrane</keyword>
<comment type="caution">
    <text evidence="4">The sequence shown here is derived from an EMBL/GenBank/DDBJ whole genome shotgun (WGS) entry which is preliminary data.</text>
</comment>
<evidence type="ECO:0000256" key="1">
    <source>
        <dbReference type="SAM" id="Phobius"/>
    </source>
</evidence>
<dbReference type="SUPFAM" id="SSF56601">
    <property type="entry name" value="beta-lactamase/transpeptidase-like"/>
    <property type="match status" value="1"/>
</dbReference>
<sequence length="660" mass="71739">MRTLIGLVMLACSLLAPSVQAESRLLPRDNLAAFVDGFVEARMTAHDIAGVSVAIVHQGELALAKGYGHADLANGRRVDASRTLFRPGSISKLFTWTAVMQLVEQGRLSLDADIRRYLPDFPLETRFDTPITLVDLMAHRPGFEDSAMGHLFEDDPTQVQTLRDYLISHHPTQVRPPGTLPAYSNFGVALAGLIVAEVSGMSWEAYAEQHLFTPLGMAHSTFREPWGPQRPGRPMSEALRAEVSRGYAYRHGAFHPGGFAFISGIGPAGALSTTATDMARWMLAHLNAGELDGQRILAAETARRMHLQHATLAPGLPGLAHGFIESEIGGYRAIGHGGGTVHFVSDLQLIPALGLGVFVSTNTPSGEALVRDFVRELVTRYFPGPSAAGRSTPDSAAAAPAESHAALSMDDYVGSYLSTRRAYTTVEALLNVPLASIGAGEEGDLLLTWHGRETRLARAGNRDREDESDTFVIPKTGERVRFLRDEDGQVTQLALPIPVMVMEKVSALKNPQLRQLALGAAMPVFAAVPVGAWLRRRRRPRQAAGERWAGRLIVAAALAWLTTFTTGMVAALPLSRDAANVFYHFPSPLFLAALAIALLAAGLTLVSVGLLYPVWRRGHWPYWRRLRHTLVVLIMVTCIAILWSFNALGFHFLGFQLLGT</sequence>
<gene>
    <name evidence="4" type="ORF">BCL93_108174</name>
</gene>
<feature type="chain" id="PRO_5016431860" evidence="2">
    <location>
        <begin position="22"/>
        <end position="660"/>
    </location>
</feature>
<accession>A0A328XM07</accession>
<dbReference type="Pfam" id="PF00144">
    <property type="entry name" value="Beta-lactamase"/>
    <property type="match status" value="1"/>
</dbReference>
<evidence type="ECO:0000259" key="3">
    <source>
        <dbReference type="Pfam" id="PF00144"/>
    </source>
</evidence>
<dbReference type="AlphaFoldDB" id="A0A328XM07"/>
<protein>
    <submittedName>
        <fullName evidence="4">CubicO group peptidase (Beta-lactamase class C family)</fullName>
    </submittedName>
</protein>
<evidence type="ECO:0000313" key="5">
    <source>
        <dbReference type="Proteomes" id="UP000249700"/>
    </source>
</evidence>
<feature type="transmembrane region" description="Helical" evidence="1">
    <location>
        <begin position="516"/>
        <end position="536"/>
    </location>
</feature>
<dbReference type="InterPro" id="IPR050491">
    <property type="entry name" value="AmpC-like"/>
</dbReference>
<dbReference type="EMBL" id="QLSX01000008">
    <property type="protein sequence ID" value="RAR59824.1"/>
    <property type="molecule type" value="Genomic_DNA"/>
</dbReference>
<keyword evidence="1" id="KW-0812">Transmembrane</keyword>
<dbReference type="Gene3D" id="3.40.710.10">
    <property type="entry name" value="DD-peptidase/beta-lactamase superfamily"/>
    <property type="match status" value="1"/>
</dbReference>
<dbReference type="InterPro" id="IPR012338">
    <property type="entry name" value="Beta-lactam/transpept-like"/>
</dbReference>
<feature type="domain" description="Beta-lactamase-related" evidence="3">
    <location>
        <begin position="35"/>
        <end position="367"/>
    </location>
</feature>
<feature type="transmembrane region" description="Helical" evidence="1">
    <location>
        <begin position="626"/>
        <end position="645"/>
    </location>
</feature>
<feature type="transmembrane region" description="Helical" evidence="1">
    <location>
        <begin position="548"/>
        <end position="570"/>
    </location>
</feature>
<dbReference type="RefSeq" id="WP_181463091.1">
    <property type="nucleotide sequence ID" value="NZ_QLSX01000008.1"/>
</dbReference>
<proteinExistence type="predicted"/>
<feature type="signal peptide" evidence="2">
    <location>
        <begin position="1"/>
        <end position="21"/>
    </location>
</feature>
<dbReference type="PANTHER" id="PTHR46825">
    <property type="entry name" value="D-ALANYL-D-ALANINE-CARBOXYPEPTIDASE/ENDOPEPTIDASE AMPH"/>
    <property type="match status" value="1"/>
</dbReference>
<feature type="transmembrane region" description="Helical" evidence="1">
    <location>
        <begin position="590"/>
        <end position="614"/>
    </location>
</feature>
<evidence type="ECO:0000313" key="4">
    <source>
        <dbReference type="EMBL" id="RAR59824.1"/>
    </source>
</evidence>
<name>A0A328XM07_9GAMM</name>
<dbReference type="Proteomes" id="UP000249700">
    <property type="component" value="Unassembled WGS sequence"/>
</dbReference>
<keyword evidence="1" id="KW-1133">Transmembrane helix</keyword>
<keyword evidence="2" id="KW-0732">Signal</keyword>